<protein>
    <submittedName>
        <fullName evidence="3">Hydrolase, alpha/beta domain protein</fullName>
    </submittedName>
</protein>
<dbReference type="InterPro" id="IPR000073">
    <property type="entry name" value="AB_hydrolase_1"/>
</dbReference>
<dbReference type="InterPro" id="IPR029058">
    <property type="entry name" value="AB_hydrolase_fold"/>
</dbReference>
<dbReference type="SUPFAM" id="SSF53474">
    <property type="entry name" value="alpha/beta-Hydrolases"/>
    <property type="match status" value="1"/>
</dbReference>
<gene>
    <name evidence="3" type="ORF">NECAME_15616</name>
</gene>
<dbReference type="PANTHER" id="PTHR12277">
    <property type="entry name" value="ALPHA/BETA HYDROLASE DOMAIN-CONTAINING PROTEIN"/>
    <property type="match status" value="1"/>
</dbReference>
<sequence length="419" mass="47093">MTLLKYATYLAVLAYGGRLVGRTMDNEYRHFLNIWMKARGSGKSEDNQLLKRYDFDLEGVHADFHAVRNEKLWYHRGVSVQGSPVLVGAAYYAVHAFGRHMLYPGSVSLFNWLLSGSLITARNLMVSAKNGRRAWLRTTEGDLIDTMFIRGEDGTPEHRHRTLVISCEGNAGFYEIGIANTPAQLGYSVLGWNQPGFGQSSGLPFPNNTLAAADAVMQYAQSVLGFREEDIVLFGWSIGGYPASWLAANYPRVKGVVLDATFDDVLPLAQARMPKVLSDVVEYAIRAHFDLDIQAIIAQYKGPLKLIRRLQEEILTTDESGSEVQRRASNRANFLLKRILQQRHPHLVVDLESQVDRWLAMPPQQRAMAGHSGNDSEIAIRRSRLYAACDHYLTDFDATHVQPLDPGYFNIPLPFHDLK</sequence>
<dbReference type="PANTHER" id="PTHR12277:SF72">
    <property type="entry name" value="BAT5L PROTEIN"/>
    <property type="match status" value="1"/>
</dbReference>
<evidence type="ECO:0000259" key="1">
    <source>
        <dbReference type="Pfam" id="PF00561"/>
    </source>
</evidence>
<evidence type="ECO:0000313" key="4">
    <source>
        <dbReference type="Proteomes" id="UP000053676"/>
    </source>
</evidence>
<dbReference type="Pfam" id="PF22990">
    <property type="entry name" value="ABHD16_N"/>
    <property type="match status" value="1"/>
</dbReference>
<dbReference type="STRING" id="51031.W2SGU2"/>
<dbReference type="GO" id="GO:0006660">
    <property type="term" value="P:phosphatidylserine catabolic process"/>
    <property type="evidence" value="ECO:0007669"/>
    <property type="project" value="TreeGrafter"/>
</dbReference>
<dbReference type="Gene3D" id="3.40.50.1820">
    <property type="entry name" value="alpha/beta hydrolase"/>
    <property type="match status" value="1"/>
</dbReference>
<keyword evidence="3" id="KW-0378">Hydrolase</keyword>
<dbReference type="Proteomes" id="UP000053676">
    <property type="component" value="Unassembled WGS sequence"/>
</dbReference>
<reference evidence="4" key="1">
    <citation type="journal article" date="2014" name="Nat. Genet.">
        <title>Genome of the human hookworm Necator americanus.</title>
        <authorList>
            <person name="Tang Y.T."/>
            <person name="Gao X."/>
            <person name="Rosa B.A."/>
            <person name="Abubucker S."/>
            <person name="Hallsworth-Pepin K."/>
            <person name="Martin J."/>
            <person name="Tyagi R."/>
            <person name="Heizer E."/>
            <person name="Zhang X."/>
            <person name="Bhonagiri-Palsikar V."/>
            <person name="Minx P."/>
            <person name="Warren W.C."/>
            <person name="Wang Q."/>
            <person name="Zhan B."/>
            <person name="Hotez P.J."/>
            <person name="Sternberg P.W."/>
            <person name="Dougall A."/>
            <person name="Gaze S.T."/>
            <person name="Mulvenna J."/>
            <person name="Sotillo J."/>
            <person name="Ranganathan S."/>
            <person name="Rabelo E.M."/>
            <person name="Wilson R.K."/>
            <person name="Felgner P.L."/>
            <person name="Bethony J."/>
            <person name="Hawdon J.M."/>
            <person name="Gasser R.B."/>
            <person name="Loukas A."/>
            <person name="Mitreva M."/>
        </authorList>
    </citation>
    <scope>NUCLEOTIDE SEQUENCE [LARGE SCALE GENOMIC DNA]</scope>
</reference>
<dbReference type="GO" id="GO:0012505">
    <property type="term" value="C:endomembrane system"/>
    <property type="evidence" value="ECO:0007669"/>
    <property type="project" value="TreeGrafter"/>
</dbReference>
<dbReference type="OrthoDB" id="6412627at2759"/>
<feature type="domain" description="AB hydrolase-1" evidence="1">
    <location>
        <begin position="164"/>
        <end position="317"/>
    </location>
</feature>
<dbReference type="GO" id="GO:0052651">
    <property type="term" value="P:monoacylglycerol catabolic process"/>
    <property type="evidence" value="ECO:0007669"/>
    <property type="project" value="TreeGrafter"/>
</dbReference>
<keyword evidence="4" id="KW-1185">Reference proteome</keyword>
<evidence type="ECO:0000313" key="3">
    <source>
        <dbReference type="EMBL" id="ETN68805.1"/>
    </source>
</evidence>
<evidence type="ECO:0000259" key="2">
    <source>
        <dbReference type="Pfam" id="PF22990"/>
    </source>
</evidence>
<dbReference type="GO" id="GO:0047372">
    <property type="term" value="F:monoacylglycerol lipase activity"/>
    <property type="evidence" value="ECO:0007669"/>
    <property type="project" value="TreeGrafter"/>
</dbReference>
<dbReference type="EMBL" id="KI669196">
    <property type="protein sequence ID" value="ETN68805.1"/>
    <property type="molecule type" value="Genomic_DNA"/>
</dbReference>
<dbReference type="Pfam" id="PF00561">
    <property type="entry name" value="Abhydrolase_1"/>
    <property type="match status" value="1"/>
</dbReference>
<dbReference type="GO" id="GO:0004620">
    <property type="term" value="F:phospholipase activity"/>
    <property type="evidence" value="ECO:0007669"/>
    <property type="project" value="TreeGrafter"/>
</dbReference>
<accession>W2SGU2</accession>
<dbReference type="CTD" id="25355642"/>
<dbReference type="OMA" id="THCTQLP"/>
<dbReference type="InterPro" id="IPR054518">
    <property type="entry name" value="ABHD16_N"/>
</dbReference>
<organism evidence="3 4">
    <name type="scientific">Necator americanus</name>
    <name type="common">Human hookworm</name>
    <dbReference type="NCBI Taxonomy" id="51031"/>
    <lineage>
        <taxon>Eukaryota</taxon>
        <taxon>Metazoa</taxon>
        <taxon>Ecdysozoa</taxon>
        <taxon>Nematoda</taxon>
        <taxon>Chromadorea</taxon>
        <taxon>Rhabditida</taxon>
        <taxon>Rhabditina</taxon>
        <taxon>Rhabditomorpha</taxon>
        <taxon>Strongyloidea</taxon>
        <taxon>Ancylostomatidae</taxon>
        <taxon>Bunostominae</taxon>
        <taxon>Necator</taxon>
    </lineage>
</organism>
<dbReference type="KEGG" id="nai:NECAME_15616"/>
<name>W2SGU2_NECAM</name>
<dbReference type="GeneID" id="25355642"/>
<dbReference type="AlphaFoldDB" id="W2SGU2"/>
<feature type="domain" description="Phosphatidylserine Lipase ABHD16 N-terminal" evidence="2">
    <location>
        <begin position="2"/>
        <end position="56"/>
    </location>
</feature>
<proteinExistence type="predicted"/>